<name>A0A365UD46_9RHOB</name>
<organism evidence="2 3">
    <name type="scientific">Rhodosalinus halophilus</name>
    <dbReference type="NCBI Taxonomy" id="2259333"/>
    <lineage>
        <taxon>Bacteria</taxon>
        <taxon>Pseudomonadati</taxon>
        <taxon>Pseudomonadota</taxon>
        <taxon>Alphaproteobacteria</taxon>
        <taxon>Rhodobacterales</taxon>
        <taxon>Paracoccaceae</taxon>
        <taxon>Rhodosalinus</taxon>
    </lineage>
</organism>
<dbReference type="InterPro" id="IPR008334">
    <property type="entry name" value="5'-Nucleotdase_C"/>
</dbReference>
<evidence type="ECO:0000259" key="1">
    <source>
        <dbReference type="Pfam" id="PF02872"/>
    </source>
</evidence>
<dbReference type="Gene3D" id="3.90.780.10">
    <property type="entry name" value="5'-Nucleotidase, C-terminal domain"/>
    <property type="match status" value="1"/>
</dbReference>
<feature type="domain" description="5'-Nucleotidase C-terminal" evidence="1">
    <location>
        <begin position="49"/>
        <end position="163"/>
    </location>
</feature>
<keyword evidence="3" id="KW-1185">Reference proteome</keyword>
<evidence type="ECO:0000313" key="3">
    <source>
        <dbReference type="Proteomes" id="UP000253370"/>
    </source>
</evidence>
<accession>A0A365UD46</accession>
<dbReference type="Proteomes" id="UP000253370">
    <property type="component" value="Unassembled WGS sequence"/>
</dbReference>
<comment type="caution">
    <text evidence="2">The sequence shown here is derived from an EMBL/GenBank/DDBJ whole genome shotgun (WGS) entry which is preliminary data.</text>
</comment>
<sequence length="248" mass="26212">MGHAPAVRAVAEAQRLCVLAALQGTRLEGVPVLSAAAPFRAGGRAGPTSYTDIPAGRLLARHLNELYPFANELRAVSITGAALRRWMARTASVFSRIEPGAQDAPLLADGARSYLLDMIAGVQAEFDLSRPAEDPARVRRLTFAGSEIAPDARFVLATNTHRLAAAEDPGELIPLPPIASRDTLDTLVAQAPLDPDPAPAFTFAPMPGTTAILDTAPEARDILEEIAAFSPEAAGTSPEGFLRLRLHL</sequence>
<dbReference type="AlphaFoldDB" id="A0A365UD46"/>
<protein>
    <recommendedName>
        <fullName evidence="1">5'-Nucleotidase C-terminal domain-containing protein</fullName>
    </recommendedName>
</protein>
<dbReference type="Pfam" id="PF02872">
    <property type="entry name" value="5_nucleotid_C"/>
    <property type="match status" value="1"/>
</dbReference>
<dbReference type="EMBL" id="QNTQ01000005">
    <property type="protein sequence ID" value="RBI86427.1"/>
    <property type="molecule type" value="Genomic_DNA"/>
</dbReference>
<gene>
    <name evidence="2" type="ORF">DRV85_06000</name>
</gene>
<dbReference type="GO" id="GO:0009166">
    <property type="term" value="P:nucleotide catabolic process"/>
    <property type="evidence" value="ECO:0007669"/>
    <property type="project" value="InterPro"/>
</dbReference>
<proteinExistence type="predicted"/>
<dbReference type="SUPFAM" id="SSF55816">
    <property type="entry name" value="5'-nucleotidase (syn. UDP-sugar hydrolase), C-terminal domain"/>
    <property type="match status" value="1"/>
</dbReference>
<dbReference type="InterPro" id="IPR036907">
    <property type="entry name" value="5'-Nucleotdase_C_sf"/>
</dbReference>
<dbReference type="GO" id="GO:0016787">
    <property type="term" value="F:hydrolase activity"/>
    <property type="evidence" value="ECO:0007669"/>
    <property type="project" value="InterPro"/>
</dbReference>
<reference evidence="2 3" key="1">
    <citation type="submission" date="2018-07" db="EMBL/GenBank/DDBJ databases">
        <title>Rhodosalinus sp. strain E84T genomic sequence and assembly.</title>
        <authorList>
            <person name="Liu Z.-W."/>
            <person name="Lu D.-C."/>
        </authorList>
    </citation>
    <scope>NUCLEOTIDE SEQUENCE [LARGE SCALE GENOMIC DNA]</scope>
    <source>
        <strain evidence="2 3">E84</strain>
    </source>
</reference>
<evidence type="ECO:0000313" key="2">
    <source>
        <dbReference type="EMBL" id="RBI86427.1"/>
    </source>
</evidence>